<feature type="domain" description="Uroporphyrinogen decarboxylase (URO-D)" evidence="1">
    <location>
        <begin position="139"/>
        <end position="318"/>
    </location>
</feature>
<dbReference type="Proteomes" id="UP000198577">
    <property type="component" value="Unassembled WGS sequence"/>
</dbReference>
<dbReference type="Gene3D" id="3.20.20.210">
    <property type="match status" value="1"/>
</dbReference>
<dbReference type="RefSeq" id="WP_092282692.1">
    <property type="nucleotide sequence ID" value="NZ_FOXR01000033.1"/>
</dbReference>
<dbReference type="InterPro" id="IPR000257">
    <property type="entry name" value="Uroporphyrinogen_deCOase"/>
</dbReference>
<organism evidence="2 3">
    <name type="scientific">Caldicoprobacter faecalis</name>
    <dbReference type="NCBI Taxonomy" id="937334"/>
    <lineage>
        <taxon>Bacteria</taxon>
        <taxon>Bacillati</taxon>
        <taxon>Bacillota</taxon>
        <taxon>Clostridia</taxon>
        <taxon>Caldicoprobacterales</taxon>
        <taxon>Caldicoprobacteraceae</taxon>
        <taxon>Caldicoprobacter</taxon>
    </lineage>
</organism>
<sequence>MTPKERAEAALTLKVPDMVPTFELEFQLEEEMFGRKFITEDLTREGLAKLSWKEKEKRIYQLAEYMVEVYSTLEYSSIPGFVLGDATEFWNEGGPLPEETKLLIKYLRELVGDNYMIHYHGDGTFAIPDGNEMYEFAYAIADNREAVKEKAAKMAETAIKRNRRLAEAGVDCLILCSDYCYNSGPFLSPAMFEEFIQPYLYKIIDEARKLGLYTIKHTDGNIMPILDQLVECRPHALHSLDPQAGVDIKVVKELVGDKVCLCGNVNCALMQTGTDEEVIQSAEYALTYGKPGGGYIFCTSNVPFKGLPPERYKLILDVWRRMREY</sequence>
<keyword evidence="3" id="KW-1185">Reference proteome</keyword>
<dbReference type="OrthoDB" id="9780425at2"/>
<dbReference type="PANTHER" id="PTHR47099">
    <property type="entry name" value="METHYLCOBAMIDE:COM METHYLTRANSFERASE MTBA"/>
    <property type="match status" value="1"/>
</dbReference>
<dbReference type="AlphaFoldDB" id="A0A1I5XZ25"/>
<dbReference type="GO" id="GO:0006779">
    <property type="term" value="P:porphyrin-containing compound biosynthetic process"/>
    <property type="evidence" value="ECO:0007669"/>
    <property type="project" value="InterPro"/>
</dbReference>
<evidence type="ECO:0000259" key="1">
    <source>
        <dbReference type="Pfam" id="PF01208"/>
    </source>
</evidence>
<reference evidence="2 3" key="1">
    <citation type="submission" date="2016-10" db="EMBL/GenBank/DDBJ databases">
        <authorList>
            <person name="de Groot N.N."/>
        </authorList>
    </citation>
    <scope>NUCLEOTIDE SEQUENCE [LARGE SCALE GENOMIC DNA]</scope>
    <source>
        <strain evidence="2 3">DSM 20678</strain>
    </source>
</reference>
<evidence type="ECO:0000313" key="2">
    <source>
        <dbReference type="EMBL" id="SFQ37252.1"/>
    </source>
</evidence>
<dbReference type="InterPro" id="IPR052024">
    <property type="entry name" value="Methanogen_methyltrans"/>
</dbReference>
<dbReference type="PANTHER" id="PTHR47099:SF1">
    <property type="entry name" value="METHYLCOBAMIDE:COM METHYLTRANSFERASE MTBA"/>
    <property type="match status" value="1"/>
</dbReference>
<dbReference type="GO" id="GO:0004853">
    <property type="term" value="F:uroporphyrinogen decarboxylase activity"/>
    <property type="evidence" value="ECO:0007669"/>
    <property type="project" value="InterPro"/>
</dbReference>
<proteinExistence type="predicted"/>
<evidence type="ECO:0000313" key="3">
    <source>
        <dbReference type="Proteomes" id="UP000198577"/>
    </source>
</evidence>
<gene>
    <name evidence="2" type="ORF">SAMN05444406_1333</name>
</gene>
<dbReference type="Pfam" id="PF01208">
    <property type="entry name" value="URO-D"/>
    <property type="match status" value="1"/>
</dbReference>
<accession>A0A1I5XZ25</accession>
<protein>
    <submittedName>
        <fullName evidence="2">Uroporphyrinogen decarboxylase</fullName>
    </submittedName>
</protein>
<name>A0A1I5XZ25_9FIRM</name>
<dbReference type="SUPFAM" id="SSF51726">
    <property type="entry name" value="UROD/MetE-like"/>
    <property type="match status" value="1"/>
</dbReference>
<dbReference type="EMBL" id="FOXR01000033">
    <property type="protein sequence ID" value="SFQ37252.1"/>
    <property type="molecule type" value="Genomic_DNA"/>
</dbReference>
<dbReference type="STRING" id="937334.SAMN05444406_1333"/>
<dbReference type="InterPro" id="IPR038071">
    <property type="entry name" value="UROD/MetE-like_sf"/>
</dbReference>